<dbReference type="Proteomes" id="UP001566331">
    <property type="component" value="Unassembled WGS sequence"/>
</dbReference>
<accession>A0ABV4HTQ0</accession>
<proteinExistence type="predicted"/>
<keyword evidence="2" id="KW-1185">Reference proteome</keyword>
<dbReference type="EMBL" id="JBFWIC010000010">
    <property type="protein sequence ID" value="MEZ0474784.1"/>
    <property type="molecule type" value="Genomic_DNA"/>
</dbReference>
<evidence type="ECO:0000313" key="2">
    <source>
        <dbReference type="Proteomes" id="UP001566331"/>
    </source>
</evidence>
<gene>
    <name evidence="1" type="ORF">AB6713_09145</name>
</gene>
<sequence>MPEIHIAQSWPEFKIAYETFVDSIQPDKDNGRTAIAKQCINGLAMFWEQNVRRGERYLYVTNGDAVEALARIQVEPESVKLQDVVGYAGSGALLVDKTIEIAREEGKPRVWLEAADARVGEYYAKYFQFVFVNPRATSGRMERDV</sequence>
<name>A0ABV4HTQ0_9GAMM</name>
<protein>
    <submittedName>
        <fullName evidence="1">Uncharacterized protein</fullName>
    </submittedName>
</protein>
<reference evidence="1 2" key="1">
    <citation type="submission" date="2024-07" db="EMBL/GenBank/DDBJ databases">
        <title>Luteimonas salilacus sp. nov., isolated from the shore soil of Salt Lake in Tibet of China.</title>
        <authorList>
            <person name="Zhang X."/>
            <person name="Li A."/>
        </authorList>
    </citation>
    <scope>NUCLEOTIDE SEQUENCE [LARGE SCALE GENOMIC DNA]</scope>
    <source>
        <strain evidence="1 2">B3-2-R+30</strain>
    </source>
</reference>
<organism evidence="1 2">
    <name type="scientific">Luteimonas salinilitoris</name>
    <dbReference type="NCBI Taxonomy" id="3237697"/>
    <lineage>
        <taxon>Bacteria</taxon>
        <taxon>Pseudomonadati</taxon>
        <taxon>Pseudomonadota</taxon>
        <taxon>Gammaproteobacteria</taxon>
        <taxon>Lysobacterales</taxon>
        <taxon>Lysobacteraceae</taxon>
        <taxon>Luteimonas</taxon>
    </lineage>
</organism>
<comment type="caution">
    <text evidence="1">The sequence shown here is derived from an EMBL/GenBank/DDBJ whole genome shotgun (WGS) entry which is preliminary data.</text>
</comment>
<evidence type="ECO:0000313" key="1">
    <source>
        <dbReference type="EMBL" id="MEZ0474784.1"/>
    </source>
</evidence>
<dbReference type="RefSeq" id="WP_370564446.1">
    <property type="nucleotide sequence ID" value="NZ_JBFWIB010000008.1"/>
</dbReference>